<dbReference type="InterPro" id="IPR005907">
    <property type="entry name" value="G1P_thy_trans_s"/>
</dbReference>
<organism evidence="13 14">
    <name type="scientific">Fodinisporobacter ferrooxydans</name>
    <dbReference type="NCBI Taxonomy" id="2901836"/>
    <lineage>
        <taxon>Bacteria</taxon>
        <taxon>Bacillati</taxon>
        <taxon>Bacillota</taxon>
        <taxon>Bacilli</taxon>
        <taxon>Bacillales</taxon>
        <taxon>Alicyclobacillaceae</taxon>
        <taxon>Fodinisporobacter</taxon>
    </lineage>
</organism>
<dbReference type="InterPro" id="IPR005835">
    <property type="entry name" value="NTP_transferase_dom"/>
</dbReference>
<keyword evidence="7" id="KW-0479">Metal-binding</keyword>
<accession>A0ABY4CFL5</accession>
<comment type="catalytic activity">
    <reaction evidence="11">
        <text>dTTP + alpha-D-glucose 1-phosphate + H(+) = dTDP-alpha-D-glucose + diphosphate</text>
        <dbReference type="Rhea" id="RHEA:15225"/>
        <dbReference type="ChEBI" id="CHEBI:15378"/>
        <dbReference type="ChEBI" id="CHEBI:33019"/>
        <dbReference type="ChEBI" id="CHEBI:37568"/>
        <dbReference type="ChEBI" id="CHEBI:57477"/>
        <dbReference type="ChEBI" id="CHEBI:58601"/>
        <dbReference type="EC" id="2.7.7.24"/>
    </reaction>
</comment>
<protein>
    <recommendedName>
        <fullName evidence="4">Glucose-1-phosphate thymidylyltransferase</fullName>
        <ecNumber evidence="3">2.7.7.24</ecNumber>
    </recommendedName>
    <alternativeName>
        <fullName evidence="10">dTDP-glucose pyrophosphorylase</fullName>
    </alternativeName>
    <alternativeName>
        <fullName evidence="9">dTDP-glucose synthase</fullName>
    </alternativeName>
</protein>
<evidence type="ECO:0000256" key="5">
    <source>
        <dbReference type="ARBA" id="ARBA00022679"/>
    </source>
</evidence>
<comment type="similarity">
    <text evidence="2">Belongs to the glucose-1-phosphate thymidylyltransferase family.</text>
</comment>
<dbReference type="SUPFAM" id="SSF53448">
    <property type="entry name" value="Nucleotide-diphospho-sugar transferases"/>
    <property type="match status" value="1"/>
</dbReference>
<dbReference type="EC" id="2.7.7.24" evidence="3"/>
<proteinExistence type="inferred from homology"/>
<dbReference type="Pfam" id="PF00483">
    <property type="entry name" value="NTP_transferase"/>
    <property type="match status" value="1"/>
</dbReference>
<comment type="cofactor">
    <cofactor evidence="1">
        <name>Mg(2+)</name>
        <dbReference type="ChEBI" id="CHEBI:18420"/>
    </cofactor>
</comment>
<reference evidence="13" key="1">
    <citation type="submission" date="2021-12" db="EMBL/GenBank/DDBJ databases">
        <title>Alicyclobacillaceae gen. nov., sp. nov., isolated from chalcocite enrichment system.</title>
        <authorList>
            <person name="Jiang Z."/>
        </authorList>
    </citation>
    <scope>NUCLEOTIDE SEQUENCE</scope>
    <source>
        <strain evidence="13">MYW30-H2</strain>
    </source>
</reference>
<keyword evidence="14" id="KW-1185">Reference proteome</keyword>
<keyword evidence="5 13" id="KW-0808">Transferase</keyword>
<evidence type="ECO:0000256" key="3">
    <source>
        <dbReference type="ARBA" id="ARBA00012461"/>
    </source>
</evidence>
<keyword evidence="8" id="KW-0460">Magnesium</keyword>
<feature type="domain" description="Nucleotidyl transferase" evidence="12">
    <location>
        <begin position="2"/>
        <end position="232"/>
    </location>
</feature>
<dbReference type="EMBL" id="CP089291">
    <property type="protein sequence ID" value="UOF88804.1"/>
    <property type="molecule type" value="Genomic_DNA"/>
</dbReference>
<evidence type="ECO:0000256" key="6">
    <source>
        <dbReference type="ARBA" id="ARBA00022695"/>
    </source>
</evidence>
<evidence type="ECO:0000256" key="1">
    <source>
        <dbReference type="ARBA" id="ARBA00001946"/>
    </source>
</evidence>
<keyword evidence="6" id="KW-0548">Nucleotidyltransferase</keyword>
<sequence length="238" mass="26762">MKGIILAGGAGSRLYPLTKITNKHLLPVGKYPMIYYAIHKLRKADIRDILIVTGREHMGDIVTLLGSGNEFDVNFSYKVQDQPGGIAQALGLARDFANGQLMTVLLGDNVFADELAPYVRAFQKQGKGAKLLLKQVQDPKRYGVAEMEENKIIRIEEKPSNPKSNFAVTGIYMYDCQVFDIIHTLKPSTRNEFEITDVNNAYIRQNELTFDILQGWWIDAGTHEALFQANQLSQELDL</sequence>
<dbReference type="InterPro" id="IPR029044">
    <property type="entry name" value="Nucleotide-diphossugar_trans"/>
</dbReference>
<evidence type="ECO:0000259" key="12">
    <source>
        <dbReference type="Pfam" id="PF00483"/>
    </source>
</evidence>
<dbReference type="Proteomes" id="UP000830167">
    <property type="component" value="Chromosome"/>
</dbReference>
<evidence type="ECO:0000313" key="13">
    <source>
        <dbReference type="EMBL" id="UOF88804.1"/>
    </source>
</evidence>
<evidence type="ECO:0000256" key="7">
    <source>
        <dbReference type="ARBA" id="ARBA00022723"/>
    </source>
</evidence>
<evidence type="ECO:0000313" key="14">
    <source>
        <dbReference type="Proteomes" id="UP000830167"/>
    </source>
</evidence>
<evidence type="ECO:0000256" key="2">
    <source>
        <dbReference type="ARBA" id="ARBA00010480"/>
    </source>
</evidence>
<evidence type="ECO:0000256" key="4">
    <source>
        <dbReference type="ARBA" id="ARBA00017654"/>
    </source>
</evidence>
<evidence type="ECO:0000256" key="11">
    <source>
        <dbReference type="ARBA" id="ARBA00049336"/>
    </source>
</evidence>
<evidence type="ECO:0000256" key="9">
    <source>
        <dbReference type="ARBA" id="ARBA00032492"/>
    </source>
</evidence>
<evidence type="ECO:0000256" key="10">
    <source>
        <dbReference type="ARBA" id="ARBA00032598"/>
    </source>
</evidence>
<dbReference type="PANTHER" id="PTHR43532">
    <property type="entry name" value="GLUCOSE-1-PHOSPHATE THYMIDYLYLTRANSFERASE"/>
    <property type="match status" value="1"/>
</dbReference>
<evidence type="ECO:0000256" key="8">
    <source>
        <dbReference type="ARBA" id="ARBA00022842"/>
    </source>
</evidence>
<dbReference type="GO" id="GO:0016740">
    <property type="term" value="F:transferase activity"/>
    <property type="evidence" value="ECO:0007669"/>
    <property type="project" value="UniProtKB-KW"/>
</dbReference>
<dbReference type="PANTHER" id="PTHR43532:SF1">
    <property type="entry name" value="GLUCOSE-1-PHOSPHATE THYMIDYLYLTRANSFERASE 1"/>
    <property type="match status" value="1"/>
</dbReference>
<gene>
    <name evidence="13" type="ORF">LSG31_12705</name>
</gene>
<dbReference type="RefSeq" id="WP_347435482.1">
    <property type="nucleotide sequence ID" value="NZ_CP089291.1"/>
</dbReference>
<name>A0ABY4CFL5_9BACL</name>
<dbReference type="Gene3D" id="3.90.550.10">
    <property type="entry name" value="Spore Coat Polysaccharide Biosynthesis Protein SpsA, Chain A"/>
    <property type="match status" value="1"/>
</dbReference>